<comment type="caution">
    <text evidence="1">The sequence shown here is derived from an EMBL/GenBank/DDBJ whole genome shotgun (WGS) entry which is preliminary data.</text>
</comment>
<evidence type="ECO:0000313" key="1">
    <source>
        <dbReference type="EMBL" id="MFC4526597.1"/>
    </source>
</evidence>
<dbReference type="RefSeq" id="WP_266151355.1">
    <property type="nucleotide sequence ID" value="NZ_CP064028.1"/>
</dbReference>
<reference evidence="2" key="1">
    <citation type="journal article" date="2019" name="Int. J. Syst. Evol. Microbiol.">
        <title>The Global Catalogue of Microorganisms (GCM) 10K type strain sequencing project: providing services to taxonomists for standard genome sequencing and annotation.</title>
        <authorList>
            <consortium name="The Broad Institute Genomics Platform"/>
            <consortium name="The Broad Institute Genome Sequencing Center for Infectious Disease"/>
            <person name="Wu L."/>
            <person name="Ma J."/>
        </authorList>
    </citation>
    <scope>NUCLEOTIDE SEQUENCE [LARGE SCALE GENOMIC DNA]</scope>
    <source>
        <strain evidence="2">CCM 4481</strain>
    </source>
</reference>
<keyword evidence="2" id="KW-1185">Reference proteome</keyword>
<sequence>MSVVRLLGPYDDRVAAELAEGYVVGTCAGDCVIGQGASITGVFRRLGEQRWTDGHGQAIVVNVEDFDLDEAALRNWATGVE</sequence>
<dbReference type="Proteomes" id="UP001595961">
    <property type="component" value="Unassembled WGS sequence"/>
</dbReference>
<dbReference type="EMBL" id="JBHSGA010000013">
    <property type="protein sequence ID" value="MFC4526597.1"/>
    <property type="molecule type" value="Genomic_DNA"/>
</dbReference>
<evidence type="ECO:0000313" key="2">
    <source>
        <dbReference type="Proteomes" id="UP001595961"/>
    </source>
</evidence>
<accession>A0ABV9C136</accession>
<proteinExistence type="predicted"/>
<organism evidence="1 2">
    <name type="scientific">Dyella halodurans</name>
    <dbReference type="NCBI Taxonomy" id="1920171"/>
    <lineage>
        <taxon>Bacteria</taxon>
        <taxon>Pseudomonadati</taxon>
        <taxon>Pseudomonadota</taxon>
        <taxon>Gammaproteobacteria</taxon>
        <taxon>Lysobacterales</taxon>
        <taxon>Rhodanobacteraceae</taxon>
        <taxon>Dyella</taxon>
    </lineage>
</organism>
<name>A0ABV9C136_9GAMM</name>
<protein>
    <submittedName>
        <fullName evidence="1">Uncharacterized protein</fullName>
    </submittedName>
</protein>
<gene>
    <name evidence="1" type="ORF">ACFO5W_08100</name>
</gene>